<evidence type="ECO:0000256" key="6">
    <source>
        <dbReference type="PROSITE-ProRule" id="PRU00277"/>
    </source>
</evidence>
<feature type="chain" id="PRO_5030935877" description="peptidylprolyl isomerase" evidence="7">
    <location>
        <begin position="21"/>
        <end position="210"/>
    </location>
</feature>
<comment type="catalytic activity">
    <reaction evidence="1 6">
        <text>[protein]-peptidylproline (omega=180) = [protein]-peptidylproline (omega=0)</text>
        <dbReference type="Rhea" id="RHEA:16237"/>
        <dbReference type="Rhea" id="RHEA-COMP:10747"/>
        <dbReference type="Rhea" id="RHEA-COMP:10748"/>
        <dbReference type="ChEBI" id="CHEBI:83833"/>
        <dbReference type="ChEBI" id="CHEBI:83834"/>
        <dbReference type="EC" id="5.2.1.8"/>
    </reaction>
</comment>
<dbReference type="PROSITE" id="PS00018">
    <property type="entry name" value="EF_HAND_1"/>
    <property type="match status" value="2"/>
</dbReference>
<dbReference type="PROSITE" id="PS50059">
    <property type="entry name" value="FKBP_PPIASE"/>
    <property type="match status" value="1"/>
</dbReference>
<dbReference type="SUPFAM" id="SSF54534">
    <property type="entry name" value="FKBP-like"/>
    <property type="match status" value="1"/>
</dbReference>
<dbReference type="Gene3D" id="3.10.50.40">
    <property type="match status" value="1"/>
</dbReference>
<keyword evidence="4 6" id="KW-0697">Rotamase</keyword>
<keyword evidence="7" id="KW-0732">Signal</keyword>
<evidence type="ECO:0000256" key="3">
    <source>
        <dbReference type="ARBA" id="ARBA00022837"/>
    </source>
</evidence>
<evidence type="ECO:0000256" key="2">
    <source>
        <dbReference type="ARBA" id="ARBA00013194"/>
    </source>
</evidence>
<accession>A0A7S2AST5</accession>
<evidence type="ECO:0000256" key="4">
    <source>
        <dbReference type="ARBA" id="ARBA00023110"/>
    </source>
</evidence>
<evidence type="ECO:0000256" key="1">
    <source>
        <dbReference type="ARBA" id="ARBA00000971"/>
    </source>
</evidence>
<dbReference type="AlphaFoldDB" id="A0A7S2AST5"/>
<dbReference type="InterPro" id="IPR018247">
    <property type="entry name" value="EF_Hand_1_Ca_BS"/>
</dbReference>
<dbReference type="InterPro" id="IPR011992">
    <property type="entry name" value="EF-hand-dom_pair"/>
</dbReference>
<dbReference type="GO" id="GO:0003755">
    <property type="term" value="F:peptidyl-prolyl cis-trans isomerase activity"/>
    <property type="evidence" value="ECO:0007669"/>
    <property type="project" value="UniProtKB-KW"/>
</dbReference>
<dbReference type="InterPro" id="IPR001179">
    <property type="entry name" value="PPIase_FKBP_dom"/>
</dbReference>
<dbReference type="FunFam" id="3.10.50.40:FF:000006">
    <property type="entry name" value="Peptidyl-prolyl cis-trans isomerase"/>
    <property type="match status" value="1"/>
</dbReference>
<dbReference type="GO" id="GO:0005783">
    <property type="term" value="C:endoplasmic reticulum"/>
    <property type="evidence" value="ECO:0007669"/>
    <property type="project" value="TreeGrafter"/>
</dbReference>
<dbReference type="EMBL" id="HBGS01005656">
    <property type="protein sequence ID" value="CAD9376584.1"/>
    <property type="molecule type" value="Transcribed_RNA"/>
</dbReference>
<feature type="domain" description="PPIase FKBP-type" evidence="8">
    <location>
        <begin position="43"/>
        <end position="138"/>
    </location>
</feature>
<evidence type="ECO:0000313" key="10">
    <source>
        <dbReference type="EMBL" id="CAD9376584.1"/>
    </source>
</evidence>
<dbReference type="Pfam" id="PF00254">
    <property type="entry name" value="FKBP_C"/>
    <property type="match status" value="1"/>
</dbReference>
<feature type="signal peptide" evidence="7">
    <location>
        <begin position="1"/>
        <end position="20"/>
    </location>
</feature>
<keyword evidence="5 6" id="KW-0413">Isomerase</keyword>
<evidence type="ECO:0000259" key="8">
    <source>
        <dbReference type="PROSITE" id="PS50059"/>
    </source>
</evidence>
<gene>
    <name evidence="10" type="ORF">DSPE1174_LOCUS2942</name>
</gene>
<sequence length="210" mass="22599">MIQAHSILLLILATVGTGAANELSVTVYDGPTDCDESEKSMNGAYLKMHYTGTIDASSKTGEAGKQFDSSRTRGKTFDFQLGAGKVIQGWDKGLVGICKGAKAILVIPPEMGYGERGAGGDIPGGATLNFDVEVVDFSMEAPEEPNLFDELDLNKDGFLSEEEMLIFFKKQGKDELPPGLMDHEDKDADGKISWVEFSGPKGTKKPNDEL</sequence>
<evidence type="ECO:0000259" key="9">
    <source>
        <dbReference type="PROSITE" id="PS50222"/>
    </source>
</evidence>
<feature type="domain" description="EF-hand" evidence="9">
    <location>
        <begin position="146"/>
        <end position="174"/>
    </location>
</feature>
<reference evidence="10" key="1">
    <citation type="submission" date="2021-01" db="EMBL/GenBank/DDBJ databases">
        <authorList>
            <person name="Corre E."/>
            <person name="Pelletier E."/>
            <person name="Niang G."/>
            <person name="Scheremetjew M."/>
            <person name="Finn R."/>
            <person name="Kale V."/>
            <person name="Holt S."/>
            <person name="Cochrane G."/>
            <person name="Meng A."/>
            <person name="Brown T."/>
            <person name="Cohen L."/>
        </authorList>
    </citation>
    <scope>NUCLEOTIDE SEQUENCE</scope>
    <source>
        <strain evidence="10">CCMP1381</strain>
    </source>
</reference>
<dbReference type="InterPro" id="IPR002048">
    <property type="entry name" value="EF_hand_dom"/>
</dbReference>
<protein>
    <recommendedName>
        <fullName evidence="2 6">peptidylprolyl isomerase</fullName>
        <ecNumber evidence="2 6">5.2.1.8</ecNumber>
    </recommendedName>
</protein>
<organism evidence="10">
    <name type="scientific">Octactis speculum</name>
    <dbReference type="NCBI Taxonomy" id="3111310"/>
    <lineage>
        <taxon>Eukaryota</taxon>
        <taxon>Sar</taxon>
        <taxon>Stramenopiles</taxon>
        <taxon>Ochrophyta</taxon>
        <taxon>Dictyochophyceae</taxon>
        <taxon>Dictyochales</taxon>
        <taxon>Dictyochaceae</taxon>
        <taxon>Octactis</taxon>
    </lineage>
</organism>
<dbReference type="PANTHER" id="PTHR45779:SF14">
    <property type="entry name" value="PEPTIDYLPROLYL ISOMERASE"/>
    <property type="match status" value="1"/>
</dbReference>
<dbReference type="SUPFAM" id="SSF47473">
    <property type="entry name" value="EF-hand"/>
    <property type="match status" value="1"/>
</dbReference>
<keyword evidence="3" id="KW-0106">Calcium</keyword>
<dbReference type="PANTHER" id="PTHR45779">
    <property type="entry name" value="PEPTIDYLPROLYL ISOMERASE"/>
    <property type="match status" value="1"/>
</dbReference>
<proteinExistence type="predicted"/>
<dbReference type="PROSITE" id="PS50222">
    <property type="entry name" value="EF_HAND_2"/>
    <property type="match status" value="1"/>
</dbReference>
<dbReference type="Gene3D" id="1.10.238.10">
    <property type="entry name" value="EF-hand"/>
    <property type="match status" value="1"/>
</dbReference>
<evidence type="ECO:0000256" key="5">
    <source>
        <dbReference type="ARBA" id="ARBA00023235"/>
    </source>
</evidence>
<dbReference type="GO" id="GO:0005509">
    <property type="term" value="F:calcium ion binding"/>
    <property type="evidence" value="ECO:0007669"/>
    <property type="project" value="InterPro"/>
</dbReference>
<evidence type="ECO:0000256" key="7">
    <source>
        <dbReference type="SAM" id="SignalP"/>
    </source>
</evidence>
<dbReference type="InterPro" id="IPR044609">
    <property type="entry name" value="FKBP2/11"/>
</dbReference>
<name>A0A7S2AST5_9STRA</name>
<dbReference type="Pfam" id="PF13499">
    <property type="entry name" value="EF-hand_7"/>
    <property type="match status" value="1"/>
</dbReference>
<dbReference type="EC" id="5.2.1.8" evidence="2 6"/>
<dbReference type="InterPro" id="IPR046357">
    <property type="entry name" value="PPIase_dom_sf"/>
</dbReference>